<evidence type="ECO:0000313" key="2">
    <source>
        <dbReference type="EMBL" id="MFD2762043.1"/>
    </source>
</evidence>
<protein>
    <submittedName>
        <fullName evidence="2">Uma2 family endonuclease</fullName>
    </submittedName>
</protein>
<dbReference type="EMBL" id="JBHUNA010000034">
    <property type="protein sequence ID" value="MFD2762043.1"/>
    <property type="molecule type" value="Genomic_DNA"/>
</dbReference>
<reference evidence="3" key="1">
    <citation type="journal article" date="2019" name="Int. J. Syst. Evol. Microbiol.">
        <title>The Global Catalogue of Microorganisms (GCM) 10K type strain sequencing project: providing services to taxonomists for standard genome sequencing and annotation.</title>
        <authorList>
            <consortium name="The Broad Institute Genomics Platform"/>
            <consortium name="The Broad Institute Genome Sequencing Center for Infectious Disease"/>
            <person name="Wu L."/>
            <person name="Ma J."/>
        </authorList>
    </citation>
    <scope>NUCLEOTIDE SEQUENCE [LARGE SCALE GENOMIC DNA]</scope>
    <source>
        <strain evidence="3">TISTR 1535</strain>
    </source>
</reference>
<name>A0ABW5V9P5_9BACI</name>
<keyword evidence="2" id="KW-0255">Endonuclease</keyword>
<dbReference type="InterPro" id="IPR011335">
    <property type="entry name" value="Restrct_endonuc-II-like"/>
</dbReference>
<dbReference type="GO" id="GO:0004519">
    <property type="term" value="F:endonuclease activity"/>
    <property type="evidence" value="ECO:0007669"/>
    <property type="project" value="UniProtKB-KW"/>
</dbReference>
<dbReference type="InterPro" id="IPR012296">
    <property type="entry name" value="Nuclease_put_TT1808"/>
</dbReference>
<dbReference type="Proteomes" id="UP001597502">
    <property type="component" value="Unassembled WGS sequence"/>
</dbReference>
<evidence type="ECO:0000259" key="1">
    <source>
        <dbReference type="Pfam" id="PF05685"/>
    </source>
</evidence>
<keyword evidence="2" id="KW-0540">Nuclease</keyword>
<sequence>MVTKLNLYMNNGVKEYWIVDPIKNHIMLYAKDHNNEVQFDLMNIGDVAISKTITSFEINLNRLFK</sequence>
<organism evidence="2 3">
    <name type="scientific">Lentibacillus juripiscarius</name>
    <dbReference type="NCBI Taxonomy" id="257446"/>
    <lineage>
        <taxon>Bacteria</taxon>
        <taxon>Bacillati</taxon>
        <taxon>Bacillota</taxon>
        <taxon>Bacilli</taxon>
        <taxon>Bacillales</taxon>
        <taxon>Bacillaceae</taxon>
        <taxon>Lentibacillus</taxon>
    </lineage>
</organism>
<gene>
    <name evidence="2" type="ORF">ACFSUO_13875</name>
</gene>
<keyword evidence="3" id="KW-1185">Reference proteome</keyword>
<evidence type="ECO:0000313" key="3">
    <source>
        <dbReference type="Proteomes" id="UP001597502"/>
    </source>
</evidence>
<accession>A0ABW5V9P5</accession>
<dbReference type="RefSeq" id="WP_382395154.1">
    <property type="nucleotide sequence ID" value="NZ_JBHUNA010000034.1"/>
</dbReference>
<feature type="domain" description="Putative restriction endonuclease" evidence="1">
    <location>
        <begin position="2"/>
        <end position="57"/>
    </location>
</feature>
<dbReference type="Gene3D" id="3.90.1570.10">
    <property type="entry name" value="tt1808, chain A"/>
    <property type="match status" value="1"/>
</dbReference>
<keyword evidence="2" id="KW-0378">Hydrolase</keyword>
<dbReference type="SUPFAM" id="SSF52980">
    <property type="entry name" value="Restriction endonuclease-like"/>
    <property type="match status" value="1"/>
</dbReference>
<proteinExistence type="predicted"/>
<comment type="caution">
    <text evidence="2">The sequence shown here is derived from an EMBL/GenBank/DDBJ whole genome shotgun (WGS) entry which is preliminary data.</text>
</comment>
<dbReference type="Pfam" id="PF05685">
    <property type="entry name" value="Uma2"/>
    <property type="match status" value="1"/>
</dbReference>
<dbReference type="InterPro" id="IPR008538">
    <property type="entry name" value="Uma2"/>
</dbReference>